<dbReference type="OrthoDB" id="10255210at2759"/>
<dbReference type="GO" id="GO:0072686">
    <property type="term" value="C:mitotic spindle"/>
    <property type="evidence" value="ECO:0007669"/>
    <property type="project" value="TreeGrafter"/>
</dbReference>
<evidence type="ECO:0000313" key="7">
    <source>
        <dbReference type="EMBL" id="CAD6187441.1"/>
    </source>
</evidence>
<comment type="caution">
    <text evidence="7">The sequence shown here is derived from an EMBL/GenBank/DDBJ whole genome shotgun (WGS) entry which is preliminary data.</text>
</comment>
<evidence type="ECO:0000256" key="4">
    <source>
        <dbReference type="ARBA" id="ARBA00023212"/>
    </source>
</evidence>
<keyword evidence="4" id="KW-0206">Cytoskeleton</keyword>
<name>A0A8S1GWI3_9PELO</name>
<dbReference type="InterPro" id="IPR040193">
    <property type="entry name" value="EFHC1/EFHC2/EFHB"/>
</dbReference>
<dbReference type="PANTHER" id="PTHR12086:SF9">
    <property type="entry name" value="EF-HAND DOMAIN-CONTAINING PROTEIN 1"/>
    <property type="match status" value="1"/>
</dbReference>
<dbReference type="Pfam" id="PF06565">
    <property type="entry name" value="DM10_dom"/>
    <property type="match status" value="2"/>
</dbReference>
<feature type="domain" description="DM10" evidence="6">
    <location>
        <begin position="52"/>
        <end position="148"/>
    </location>
</feature>
<sequence>MMSISNDRRQRFYYKHGTMFIKDDQDHRTKPKITIPTIKLENSVLEPMNGLEEEVLSFDAYTEEKGMDENIRRIRKYRLEYHLADGSVAIEEMSPTDRKTPSQLINDKAVAHLRWSDFNVGNSVTIQEKSYRIVGCDQKTRDFFESKGVDIRQNEELPNSSWAVEKVLTASEPRSRQPNRRNLPPPAVLVFRCYWLDGSLEKLGALSRRIFKMFVYPVDDTVAMLEETVGYEGQIFLKRIKIPHPKEKSEERSFYRWWEYSPDAWIDVFCRPMHIFECEGKETLQYFDGKETCEQVVKLRCAMVNPPKSSHPPTFILLYDKAKKLADVYEEGNLPWSLHCNFLERVSTNGLSDSTFSPGNSVDLGGRRFHILQAATSD</sequence>
<keyword evidence="8" id="KW-1185">Reference proteome</keyword>
<comment type="subcellular location">
    <subcellularLocation>
        <location evidence="1">Cytoplasm</location>
        <location evidence="1">Cytoskeleton</location>
        <location evidence="1">Cilium axoneme</location>
    </subcellularLocation>
</comment>
<dbReference type="SMART" id="SM00676">
    <property type="entry name" value="DM10"/>
    <property type="match status" value="2"/>
</dbReference>
<dbReference type="AlphaFoldDB" id="A0A8S1GWI3"/>
<evidence type="ECO:0000256" key="1">
    <source>
        <dbReference type="ARBA" id="ARBA00004430"/>
    </source>
</evidence>
<protein>
    <recommendedName>
        <fullName evidence="6">DM10 domain-containing protein</fullName>
    </recommendedName>
</protein>
<proteinExistence type="predicted"/>
<evidence type="ECO:0000256" key="5">
    <source>
        <dbReference type="ARBA" id="ARBA00023273"/>
    </source>
</evidence>
<dbReference type="GO" id="GO:0005930">
    <property type="term" value="C:axoneme"/>
    <property type="evidence" value="ECO:0007669"/>
    <property type="project" value="UniProtKB-SubCell"/>
</dbReference>
<dbReference type="InterPro" id="IPR006602">
    <property type="entry name" value="DM10_dom"/>
</dbReference>
<keyword evidence="2" id="KW-0963">Cytoplasm</keyword>
<evidence type="ECO:0000256" key="2">
    <source>
        <dbReference type="ARBA" id="ARBA00022490"/>
    </source>
</evidence>
<evidence type="ECO:0000313" key="8">
    <source>
        <dbReference type="Proteomes" id="UP000835052"/>
    </source>
</evidence>
<feature type="domain" description="DM10" evidence="6">
    <location>
        <begin position="185"/>
        <end position="291"/>
    </location>
</feature>
<dbReference type="EMBL" id="CAJGYM010000006">
    <property type="protein sequence ID" value="CAD6187441.1"/>
    <property type="molecule type" value="Genomic_DNA"/>
</dbReference>
<reference evidence="7" key="1">
    <citation type="submission" date="2020-10" db="EMBL/GenBank/DDBJ databases">
        <authorList>
            <person name="Kikuchi T."/>
        </authorList>
    </citation>
    <scope>NUCLEOTIDE SEQUENCE</scope>
    <source>
        <strain evidence="7">NKZ352</strain>
    </source>
</reference>
<dbReference type="Proteomes" id="UP000835052">
    <property type="component" value="Unassembled WGS sequence"/>
</dbReference>
<keyword evidence="3" id="KW-0677">Repeat</keyword>
<accession>A0A8S1GWI3</accession>
<gene>
    <name evidence="7" type="ORF">CAUJ_LOCUS3360</name>
</gene>
<evidence type="ECO:0000259" key="6">
    <source>
        <dbReference type="PROSITE" id="PS51336"/>
    </source>
</evidence>
<dbReference type="Gene3D" id="2.30.29.170">
    <property type="match status" value="2"/>
</dbReference>
<dbReference type="GO" id="GO:0043014">
    <property type="term" value="F:alpha-tubulin binding"/>
    <property type="evidence" value="ECO:0007669"/>
    <property type="project" value="TreeGrafter"/>
</dbReference>
<evidence type="ECO:0000256" key="3">
    <source>
        <dbReference type="ARBA" id="ARBA00022737"/>
    </source>
</evidence>
<dbReference type="GO" id="GO:0000281">
    <property type="term" value="P:mitotic cytokinesis"/>
    <property type="evidence" value="ECO:0007669"/>
    <property type="project" value="TreeGrafter"/>
</dbReference>
<dbReference type="GO" id="GO:0007052">
    <property type="term" value="P:mitotic spindle organization"/>
    <property type="evidence" value="ECO:0007669"/>
    <property type="project" value="TreeGrafter"/>
</dbReference>
<dbReference type="PANTHER" id="PTHR12086">
    <property type="entry name" value="EF-HAND DOMAIN C-TERMINAL CONTAINING PROTEIN"/>
    <property type="match status" value="1"/>
</dbReference>
<keyword evidence="5" id="KW-0966">Cell projection</keyword>
<organism evidence="7 8">
    <name type="scientific">Caenorhabditis auriculariae</name>
    <dbReference type="NCBI Taxonomy" id="2777116"/>
    <lineage>
        <taxon>Eukaryota</taxon>
        <taxon>Metazoa</taxon>
        <taxon>Ecdysozoa</taxon>
        <taxon>Nematoda</taxon>
        <taxon>Chromadorea</taxon>
        <taxon>Rhabditida</taxon>
        <taxon>Rhabditina</taxon>
        <taxon>Rhabditomorpha</taxon>
        <taxon>Rhabditoidea</taxon>
        <taxon>Rhabditidae</taxon>
        <taxon>Peloderinae</taxon>
        <taxon>Caenorhabditis</taxon>
    </lineage>
</organism>
<dbReference type="GO" id="GO:0060285">
    <property type="term" value="P:cilium-dependent cell motility"/>
    <property type="evidence" value="ECO:0007669"/>
    <property type="project" value="TreeGrafter"/>
</dbReference>
<dbReference type="PROSITE" id="PS51336">
    <property type="entry name" value="DM10"/>
    <property type="match status" value="2"/>
</dbReference>